<reference evidence="1" key="1">
    <citation type="submission" date="2022-08" db="EMBL/GenBank/DDBJ databases">
        <title>Genome Sequence of Lecanicillium fungicola.</title>
        <authorList>
            <person name="Buettner E."/>
        </authorList>
    </citation>
    <scope>NUCLEOTIDE SEQUENCE</scope>
    <source>
        <strain evidence="1">Babe33</strain>
    </source>
</reference>
<accession>A0ACC1MDE5</accession>
<organism evidence="1 2">
    <name type="scientific">Zarea fungicola</name>
    <dbReference type="NCBI Taxonomy" id="93591"/>
    <lineage>
        <taxon>Eukaryota</taxon>
        <taxon>Fungi</taxon>
        <taxon>Dikarya</taxon>
        <taxon>Ascomycota</taxon>
        <taxon>Pezizomycotina</taxon>
        <taxon>Sordariomycetes</taxon>
        <taxon>Hypocreomycetidae</taxon>
        <taxon>Hypocreales</taxon>
        <taxon>Cordycipitaceae</taxon>
        <taxon>Zarea</taxon>
    </lineage>
</organism>
<gene>
    <name evidence="1" type="ORF">NQ176_g11049</name>
</gene>
<sequence>MQQGVPVQQLHTVKNWGLANLWRQHQPIAPNNIDAQVSASVSAPASHHVSPISTNSPQGTDASHESEGNHLRQRIRELEEQLSKVNLKYTGDGDHLSVCTTSLETATSKIGGVFHLMCDTPMAGTGPGIARTLMHKSRMFGQSHWCVATVIMIRDVFEMIDSRLQEVGATAWAGIAKCKALARFIKARRTPAWPTLKSSPLPDKAMADVLVENYLQTTESLYRILHIPTFREHYNALWGDAAPQNPAFIIQVKLVLALGAVTYDDLFTLRETALQWVFEAKTWLATGPRGRFHVD</sequence>
<proteinExistence type="predicted"/>
<dbReference type="EMBL" id="JANJQO010003412">
    <property type="protein sequence ID" value="KAJ2960477.1"/>
    <property type="molecule type" value="Genomic_DNA"/>
</dbReference>
<protein>
    <submittedName>
        <fullName evidence="1">Uncharacterized protein</fullName>
    </submittedName>
</protein>
<evidence type="ECO:0000313" key="1">
    <source>
        <dbReference type="EMBL" id="KAJ2960477.1"/>
    </source>
</evidence>
<evidence type="ECO:0000313" key="2">
    <source>
        <dbReference type="Proteomes" id="UP001143910"/>
    </source>
</evidence>
<comment type="caution">
    <text evidence="1">The sequence shown here is derived from an EMBL/GenBank/DDBJ whole genome shotgun (WGS) entry which is preliminary data.</text>
</comment>
<name>A0ACC1MDE5_9HYPO</name>
<keyword evidence="2" id="KW-1185">Reference proteome</keyword>
<dbReference type="Proteomes" id="UP001143910">
    <property type="component" value="Unassembled WGS sequence"/>
</dbReference>